<sequence>MIGPYFSFNGSLLPVEQAVLPIDDIELTYGFGVYETFRLRHGDVSLVVEHVDRLFHSATCISLEHLFAKEQIQSWLQNLVQANGTDAATVKMLLLGGKTKEAARLYIFFLGPKFLEKKEYREGVRVITFKHERFLPQAKTLNMLPSYIAYTRAQRDGAYEALFVDREGNIREGTRSNFFAIKDTTLYTTPKEVVLDGITRRTVIECAREHGWATKETQLPLAEIFTFDGAFLTNTSHKIIPVKTIGNKSFKQIVENIILLRQWYDATS</sequence>
<dbReference type="InterPro" id="IPR043132">
    <property type="entry name" value="BCAT-like_C"/>
</dbReference>
<dbReference type="STRING" id="1798680.A3J66_01710"/>
<protein>
    <recommendedName>
        <fullName evidence="8">Aminotransferase class IV</fullName>
    </recommendedName>
</protein>
<dbReference type="Gene3D" id="3.30.470.10">
    <property type="match status" value="1"/>
</dbReference>
<comment type="caution">
    <text evidence="6">The sequence shown here is derived from an EMBL/GenBank/DDBJ whole genome shotgun (WGS) entry which is preliminary data.</text>
</comment>
<dbReference type="InterPro" id="IPR001544">
    <property type="entry name" value="Aminotrans_IV"/>
</dbReference>
<dbReference type="PANTHER" id="PTHR42743:SF11">
    <property type="entry name" value="AMINODEOXYCHORISMATE LYASE"/>
    <property type="match status" value="1"/>
</dbReference>
<proteinExistence type="inferred from homology"/>
<dbReference type="PROSITE" id="PS00770">
    <property type="entry name" value="AA_TRANSFER_CLASS_4"/>
    <property type="match status" value="1"/>
</dbReference>
<dbReference type="EMBL" id="MFQB01000015">
    <property type="protein sequence ID" value="OGH68471.1"/>
    <property type="molecule type" value="Genomic_DNA"/>
</dbReference>
<dbReference type="GO" id="GO:0003824">
    <property type="term" value="F:catalytic activity"/>
    <property type="evidence" value="ECO:0007669"/>
    <property type="project" value="InterPro"/>
</dbReference>
<dbReference type="InterPro" id="IPR018300">
    <property type="entry name" value="Aminotrans_IV_CS"/>
</dbReference>
<dbReference type="SUPFAM" id="SSF56752">
    <property type="entry name" value="D-aminoacid aminotransferase-like PLP-dependent enzymes"/>
    <property type="match status" value="1"/>
</dbReference>
<dbReference type="InterPro" id="IPR043131">
    <property type="entry name" value="BCAT-like_N"/>
</dbReference>
<dbReference type="Pfam" id="PF01063">
    <property type="entry name" value="Aminotran_4"/>
    <property type="match status" value="1"/>
</dbReference>
<evidence type="ECO:0000256" key="5">
    <source>
        <dbReference type="RuleBase" id="RU004516"/>
    </source>
</evidence>
<dbReference type="AlphaFoldDB" id="A0A1F6MA21"/>
<dbReference type="FunFam" id="3.20.10.10:FF:000002">
    <property type="entry name" value="D-alanine aminotransferase"/>
    <property type="match status" value="1"/>
</dbReference>
<evidence type="ECO:0000256" key="3">
    <source>
        <dbReference type="ARBA" id="ARBA00022898"/>
    </source>
</evidence>
<gene>
    <name evidence="6" type="ORF">A3J66_01710</name>
</gene>
<comment type="cofactor">
    <cofactor evidence="1 5">
        <name>pyridoxal 5'-phosphate</name>
        <dbReference type="ChEBI" id="CHEBI:597326"/>
    </cofactor>
</comment>
<name>A0A1F6MA21_9BACT</name>
<dbReference type="InterPro" id="IPR050571">
    <property type="entry name" value="Class-IV_PLP-Dep_Aminotrnsfr"/>
</dbReference>
<dbReference type="PANTHER" id="PTHR42743">
    <property type="entry name" value="AMINO-ACID AMINOTRANSFERASE"/>
    <property type="match status" value="1"/>
</dbReference>
<dbReference type="InterPro" id="IPR036038">
    <property type="entry name" value="Aminotransferase-like"/>
</dbReference>
<keyword evidence="3 5" id="KW-0663">Pyridoxal phosphate</keyword>
<evidence type="ECO:0000256" key="2">
    <source>
        <dbReference type="ARBA" id="ARBA00009320"/>
    </source>
</evidence>
<accession>A0A1F6MA21</accession>
<evidence type="ECO:0000313" key="6">
    <source>
        <dbReference type="EMBL" id="OGH68471.1"/>
    </source>
</evidence>
<evidence type="ECO:0000313" key="7">
    <source>
        <dbReference type="Proteomes" id="UP000176282"/>
    </source>
</evidence>
<dbReference type="Gene3D" id="3.20.10.10">
    <property type="entry name" value="D-amino Acid Aminotransferase, subunit A, domain 2"/>
    <property type="match status" value="1"/>
</dbReference>
<comment type="similarity">
    <text evidence="2 4">Belongs to the class-IV pyridoxal-phosphate-dependent aminotransferase family.</text>
</comment>
<dbReference type="GO" id="GO:0005829">
    <property type="term" value="C:cytosol"/>
    <property type="evidence" value="ECO:0007669"/>
    <property type="project" value="TreeGrafter"/>
</dbReference>
<organism evidence="6 7">
    <name type="scientific">Candidatus Magasanikbacteria bacterium RIFCSPHIGHO2_02_FULL_47_14</name>
    <dbReference type="NCBI Taxonomy" id="1798680"/>
    <lineage>
        <taxon>Bacteria</taxon>
        <taxon>Candidatus Magasanikiibacteriota</taxon>
    </lineage>
</organism>
<evidence type="ECO:0008006" key="8">
    <source>
        <dbReference type="Google" id="ProtNLM"/>
    </source>
</evidence>
<evidence type="ECO:0000256" key="1">
    <source>
        <dbReference type="ARBA" id="ARBA00001933"/>
    </source>
</evidence>
<dbReference type="Proteomes" id="UP000176282">
    <property type="component" value="Unassembled WGS sequence"/>
</dbReference>
<evidence type="ECO:0000256" key="4">
    <source>
        <dbReference type="RuleBase" id="RU004106"/>
    </source>
</evidence>
<dbReference type="GO" id="GO:0046394">
    <property type="term" value="P:carboxylic acid biosynthetic process"/>
    <property type="evidence" value="ECO:0007669"/>
    <property type="project" value="UniProtKB-ARBA"/>
</dbReference>
<dbReference type="GO" id="GO:0008652">
    <property type="term" value="P:amino acid biosynthetic process"/>
    <property type="evidence" value="ECO:0007669"/>
    <property type="project" value="UniProtKB-ARBA"/>
</dbReference>
<reference evidence="6 7" key="1">
    <citation type="journal article" date="2016" name="Nat. Commun.">
        <title>Thousands of microbial genomes shed light on interconnected biogeochemical processes in an aquifer system.</title>
        <authorList>
            <person name="Anantharaman K."/>
            <person name="Brown C.T."/>
            <person name="Hug L.A."/>
            <person name="Sharon I."/>
            <person name="Castelle C.J."/>
            <person name="Probst A.J."/>
            <person name="Thomas B.C."/>
            <person name="Singh A."/>
            <person name="Wilkins M.J."/>
            <person name="Karaoz U."/>
            <person name="Brodie E.L."/>
            <person name="Williams K.H."/>
            <person name="Hubbard S.S."/>
            <person name="Banfield J.F."/>
        </authorList>
    </citation>
    <scope>NUCLEOTIDE SEQUENCE [LARGE SCALE GENOMIC DNA]</scope>
</reference>